<evidence type="ECO:0000256" key="2">
    <source>
        <dbReference type="ARBA" id="ARBA00023002"/>
    </source>
</evidence>
<comment type="similarity">
    <text evidence="1">Belongs to the short-chain dehydrogenases/reductases (SDR) family.</text>
</comment>
<dbReference type="AlphaFoldDB" id="A0A2D2ATM7"/>
<dbReference type="GO" id="GO:0016491">
    <property type="term" value="F:oxidoreductase activity"/>
    <property type="evidence" value="ECO:0007669"/>
    <property type="project" value="UniProtKB-KW"/>
</dbReference>
<keyword evidence="4" id="KW-1185">Reference proteome</keyword>
<accession>A0A2D2ATM7</accession>
<evidence type="ECO:0008006" key="5">
    <source>
        <dbReference type="Google" id="ProtNLM"/>
    </source>
</evidence>
<dbReference type="Pfam" id="PF00106">
    <property type="entry name" value="adh_short"/>
    <property type="match status" value="1"/>
</dbReference>
<dbReference type="InterPro" id="IPR036291">
    <property type="entry name" value="NAD(P)-bd_dom_sf"/>
</dbReference>
<evidence type="ECO:0000256" key="1">
    <source>
        <dbReference type="ARBA" id="ARBA00006484"/>
    </source>
</evidence>
<evidence type="ECO:0000313" key="3">
    <source>
        <dbReference type="EMBL" id="ATQ41360.1"/>
    </source>
</evidence>
<keyword evidence="2" id="KW-0560">Oxidoreductase</keyword>
<sequence length="349" mass="37629">MTLRRPFAPGSPDGRLVFGHASFYIWLVNQPNLWGTRMRIVMTGATGGIGLAAAKRLLAEPKVSLIVGARAPDRLPADLAGRLEARSLDLASLASVEAFAATFADDPEIDVLILNAGIQNVSDATSADGFELSFAVNHLAHHLLIRALLPHLARNGRIVLTASGTHDPDEDTGLPPPRHIDAAKLAWPKQDPDLDPRRMTRGRRAYTASKLANVMTARELGQRRPDLTTVALDPGFTPGTGLARDYPGPAGLIFRFILPRLVRRTARVSTPENSGRLLAALATDERYAGLRGRYMAVRGEALIETRPSAVAHDDALAARLWEDSARLAPLRTAPPQVRHEPTPVAAGRG</sequence>
<dbReference type="SUPFAM" id="SSF51735">
    <property type="entry name" value="NAD(P)-binding Rossmann-fold domains"/>
    <property type="match status" value="1"/>
</dbReference>
<dbReference type="InterPro" id="IPR002347">
    <property type="entry name" value="SDR_fam"/>
</dbReference>
<name>A0A2D2ATM7_9CAUL</name>
<reference evidence="3 4" key="1">
    <citation type="submission" date="2017-10" db="EMBL/GenBank/DDBJ databases">
        <title>Genome sequence of Caulobacter mirabilis FWC38.</title>
        <authorList>
            <person name="Fiebig A."/>
            <person name="Crosson S."/>
        </authorList>
    </citation>
    <scope>NUCLEOTIDE SEQUENCE [LARGE SCALE GENOMIC DNA]</scope>
    <source>
        <strain evidence="3 4">FWC 38</strain>
    </source>
</reference>
<dbReference type="KEGG" id="cmb:CSW64_02490"/>
<dbReference type="Proteomes" id="UP000228945">
    <property type="component" value="Chromosome"/>
</dbReference>
<dbReference type="PRINTS" id="PR00081">
    <property type="entry name" value="GDHRDH"/>
</dbReference>
<dbReference type="PANTHER" id="PTHR24320:SF152">
    <property type="entry name" value="SHORT-CHAIN DEHYDROGENASE_REDUCTASE FAMILY PROTEIN"/>
    <property type="match status" value="1"/>
</dbReference>
<dbReference type="OrthoDB" id="109589at2"/>
<protein>
    <recommendedName>
        <fullName evidence="5">Dehydrogenase</fullName>
    </recommendedName>
</protein>
<dbReference type="Gene3D" id="3.40.50.720">
    <property type="entry name" value="NAD(P)-binding Rossmann-like Domain"/>
    <property type="match status" value="1"/>
</dbReference>
<organism evidence="3 4">
    <name type="scientific">Caulobacter mirabilis</name>
    <dbReference type="NCBI Taxonomy" id="69666"/>
    <lineage>
        <taxon>Bacteria</taxon>
        <taxon>Pseudomonadati</taxon>
        <taxon>Pseudomonadota</taxon>
        <taxon>Alphaproteobacteria</taxon>
        <taxon>Caulobacterales</taxon>
        <taxon>Caulobacteraceae</taxon>
        <taxon>Caulobacter</taxon>
    </lineage>
</organism>
<dbReference type="EMBL" id="CP024201">
    <property type="protein sequence ID" value="ATQ41360.1"/>
    <property type="molecule type" value="Genomic_DNA"/>
</dbReference>
<evidence type="ECO:0000313" key="4">
    <source>
        <dbReference type="Proteomes" id="UP000228945"/>
    </source>
</evidence>
<dbReference type="PANTHER" id="PTHR24320">
    <property type="entry name" value="RETINOL DEHYDROGENASE"/>
    <property type="match status" value="1"/>
</dbReference>
<gene>
    <name evidence="3" type="ORF">CSW64_02490</name>
</gene>
<proteinExistence type="inferred from homology"/>